<evidence type="ECO:0000313" key="4">
    <source>
        <dbReference type="Proteomes" id="UP000001996"/>
    </source>
</evidence>
<dbReference type="GO" id="GO:0008298">
    <property type="term" value="P:intracellular mRNA localization"/>
    <property type="evidence" value="ECO:0007669"/>
    <property type="project" value="TreeGrafter"/>
</dbReference>
<reference evidence="3 4" key="1">
    <citation type="journal article" date="2009" name="Nature">
        <title>Evolution of pathogenicity and sexual reproduction in eight Candida genomes.</title>
        <authorList>
            <person name="Butler G."/>
            <person name="Rasmussen M.D."/>
            <person name="Lin M.F."/>
            <person name="Santos M.A."/>
            <person name="Sakthikumar S."/>
            <person name="Munro C.A."/>
            <person name="Rheinbay E."/>
            <person name="Grabherr M."/>
            <person name="Forche A."/>
            <person name="Reedy J.L."/>
            <person name="Agrafioti I."/>
            <person name="Arnaud M.B."/>
            <person name="Bates S."/>
            <person name="Brown A.J."/>
            <person name="Brunke S."/>
            <person name="Costanzo M.C."/>
            <person name="Fitzpatrick D.A."/>
            <person name="de Groot P.W."/>
            <person name="Harris D."/>
            <person name="Hoyer L.L."/>
            <person name="Hube B."/>
            <person name="Klis F.M."/>
            <person name="Kodira C."/>
            <person name="Lennard N."/>
            <person name="Logue M.E."/>
            <person name="Martin R."/>
            <person name="Neiman A.M."/>
            <person name="Nikolaou E."/>
            <person name="Quail M.A."/>
            <person name="Quinn J."/>
            <person name="Santos M.C."/>
            <person name="Schmitzberger F.F."/>
            <person name="Sherlock G."/>
            <person name="Shah P."/>
            <person name="Silverstein K.A."/>
            <person name="Skrzypek M.S."/>
            <person name="Soll D."/>
            <person name="Staggs R."/>
            <person name="Stansfield I."/>
            <person name="Stumpf M.P."/>
            <person name="Sudbery P.E."/>
            <person name="Srikantha T."/>
            <person name="Zeng Q."/>
            <person name="Berman J."/>
            <person name="Berriman M."/>
            <person name="Heitman J."/>
            <person name="Gow N.A."/>
            <person name="Lorenz M.C."/>
            <person name="Birren B.W."/>
            <person name="Kellis M."/>
            <person name="Cuomo C.A."/>
        </authorList>
    </citation>
    <scope>NUCLEOTIDE SEQUENCE [LARGE SCALE GENOMIC DNA]</scope>
    <source>
        <strain evidence="4">ATCC 11503 / BCRC 21390 / CBS 2605 / JCM 1781 / NBRC 1676 / NRRL YB-4239</strain>
    </source>
</reference>
<dbReference type="KEGG" id="lel:PVL30_004104"/>
<evidence type="ECO:0000256" key="2">
    <source>
        <dbReference type="SAM" id="MobiDB-lite"/>
    </source>
</evidence>
<keyword evidence="1" id="KW-0175">Coiled coil</keyword>
<dbReference type="eggNOG" id="ENOG502QRKP">
    <property type="taxonomic scope" value="Eukaryota"/>
</dbReference>
<feature type="compositionally biased region" description="Basic and acidic residues" evidence="2">
    <location>
        <begin position="22"/>
        <end position="32"/>
    </location>
</feature>
<dbReference type="PANTHER" id="PTHR31027">
    <property type="entry name" value="NUCLEAR SEGREGATION PROTEIN BFR1"/>
    <property type="match status" value="1"/>
</dbReference>
<name>A5E448_LODEL</name>
<dbReference type="InParanoid" id="A5E448"/>
<sequence>MSSDSFSETSASKPSTQRKFIKRPDDKAMKDQIENLRKEIKQLDLASNEITAQIAKHQIDQKIMDERNKLTSELKALQSKQSGSKNERHALNEQIKAIDGQMKKKIAEIQQQTSKNNYKSVAEIDDKINSLDKLIDAGQLKLADERRYVKEMSALRKLRKDFGSIEQTQASIDQDKEKIAELKKKVAATHNKELNAQYDALQKKVDEINESNKTIISKRNELYDKRGELKKQKDAKYDEIRKLRAEFDENDATRRMSISRNSWLKRKPRGKKSTKHKFWKRKKPN</sequence>
<dbReference type="Gene3D" id="1.10.287.1490">
    <property type="match status" value="1"/>
</dbReference>
<dbReference type="GO" id="GO:0042175">
    <property type="term" value="C:nuclear outer membrane-endoplasmic reticulum membrane network"/>
    <property type="evidence" value="ECO:0007669"/>
    <property type="project" value="TreeGrafter"/>
</dbReference>
<dbReference type="OrthoDB" id="2195113at2759"/>
<feature type="compositionally biased region" description="Basic residues" evidence="2">
    <location>
        <begin position="263"/>
        <end position="285"/>
    </location>
</feature>
<feature type="region of interest" description="Disordered" evidence="2">
    <location>
        <begin position="250"/>
        <end position="285"/>
    </location>
</feature>
<gene>
    <name evidence="3" type="ORF">LELG_04387</name>
</gene>
<accession>A5E448</accession>
<dbReference type="AlphaFoldDB" id="A5E448"/>
<organism evidence="3 4">
    <name type="scientific">Lodderomyces elongisporus (strain ATCC 11503 / CBS 2605 / JCM 1781 / NBRC 1676 / NRRL YB-4239)</name>
    <name type="common">Yeast</name>
    <name type="synonym">Saccharomyces elongisporus</name>
    <dbReference type="NCBI Taxonomy" id="379508"/>
    <lineage>
        <taxon>Eukaryota</taxon>
        <taxon>Fungi</taxon>
        <taxon>Dikarya</taxon>
        <taxon>Ascomycota</taxon>
        <taxon>Saccharomycotina</taxon>
        <taxon>Pichiomycetes</taxon>
        <taxon>Debaryomycetaceae</taxon>
        <taxon>Candida/Lodderomyces clade</taxon>
        <taxon>Lodderomyces</taxon>
    </lineage>
</organism>
<dbReference type="InterPro" id="IPR039604">
    <property type="entry name" value="Bfr1"/>
</dbReference>
<dbReference type="HOGENOM" id="CLU_976847_0_0_1"/>
<evidence type="ECO:0000256" key="1">
    <source>
        <dbReference type="SAM" id="Coils"/>
    </source>
</evidence>
<dbReference type="GO" id="GO:0003729">
    <property type="term" value="F:mRNA binding"/>
    <property type="evidence" value="ECO:0007669"/>
    <property type="project" value="TreeGrafter"/>
</dbReference>
<feature type="region of interest" description="Disordered" evidence="2">
    <location>
        <begin position="1"/>
        <end position="32"/>
    </location>
</feature>
<dbReference type="PANTHER" id="PTHR31027:SF2">
    <property type="entry name" value="LEBERCILIN DOMAIN-CONTAINING PROTEIN"/>
    <property type="match status" value="1"/>
</dbReference>
<dbReference type="OMA" id="FNTERNA"/>
<dbReference type="STRING" id="379508.A5E448"/>
<dbReference type="GO" id="GO:0005783">
    <property type="term" value="C:endoplasmic reticulum"/>
    <property type="evidence" value="ECO:0007669"/>
    <property type="project" value="TreeGrafter"/>
</dbReference>
<dbReference type="GeneID" id="5231346"/>
<evidence type="ECO:0000313" key="3">
    <source>
        <dbReference type="EMBL" id="EDK46206.1"/>
    </source>
</evidence>
<proteinExistence type="predicted"/>
<feature type="compositionally biased region" description="Polar residues" evidence="2">
    <location>
        <begin position="1"/>
        <end position="18"/>
    </location>
</feature>
<dbReference type="GO" id="GO:1990904">
    <property type="term" value="C:ribonucleoprotein complex"/>
    <property type="evidence" value="ECO:0007669"/>
    <property type="project" value="TreeGrafter"/>
</dbReference>
<dbReference type="VEuPathDB" id="FungiDB:LELG_04387"/>
<keyword evidence="4" id="KW-1185">Reference proteome</keyword>
<protein>
    <submittedName>
        <fullName evidence="3">Uncharacterized protein</fullName>
    </submittedName>
</protein>
<feature type="coiled-coil region" evidence="1">
    <location>
        <begin position="165"/>
        <end position="246"/>
    </location>
</feature>
<dbReference type="EMBL" id="CH981529">
    <property type="protein sequence ID" value="EDK46206.1"/>
    <property type="molecule type" value="Genomic_DNA"/>
</dbReference>
<dbReference type="Proteomes" id="UP000001996">
    <property type="component" value="Unassembled WGS sequence"/>
</dbReference>